<gene>
    <name evidence="2" type="ORF">MEDL_66456</name>
</gene>
<feature type="region of interest" description="Disordered" evidence="1">
    <location>
        <begin position="12"/>
        <end position="39"/>
    </location>
</feature>
<dbReference type="OrthoDB" id="6162519at2759"/>
<dbReference type="AlphaFoldDB" id="A0A8S3VK34"/>
<feature type="compositionally biased region" description="Polar residues" evidence="1">
    <location>
        <begin position="17"/>
        <end position="39"/>
    </location>
</feature>
<feature type="region of interest" description="Disordered" evidence="1">
    <location>
        <begin position="173"/>
        <end position="201"/>
    </location>
</feature>
<evidence type="ECO:0000256" key="1">
    <source>
        <dbReference type="SAM" id="MobiDB-lite"/>
    </source>
</evidence>
<comment type="caution">
    <text evidence="2">The sequence shown here is derived from an EMBL/GenBank/DDBJ whole genome shotgun (WGS) entry which is preliminary data.</text>
</comment>
<evidence type="ECO:0000313" key="2">
    <source>
        <dbReference type="EMBL" id="CAG2255168.1"/>
    </source>
</evidence>
<feature type="compositionally biased region" description="Polar residues" evidence="1">
    <location>
        <begin position="259"/>
        <end position="268"/>
    </location>
</feature>
<dbReference type="Proteomes" id="UP000683360">
    <property type="component" value="Unassembled WGS sequence"/>
</dbReference>
<organism evidence="2 3">
    <name type="scientific">Mytilus edulis</name>
    <name type="common">Blue mussel</name>
    <dbReference type="NCBI Taxonomy" id="6550"/>
    <lineage>
        <taxon>Eukaryota</taxon>
        <taxon>Metazoa</taxon>
        <taxon>Spiralia</taxon>
        <taxon>Lophotrochozoa</taxon>
        <taxon>Mollusca</taxon>
        <taxon>Bivalvia</taxon>
        <taxon>Autobranchia</taxon>
        <taxon>Pteriomorphia</taxon>
        <taxon>Mytilida</taxon>
        <taxon>Mytiloidea</taxon>
        <taxon>Mytilidae</taxon>
        <taxon>Mytilinae</taxon>
        <taxon>Mytilus</taxon>
    </lineage>
</organism>
<reference evidence="2" key="1">
    <citation type="submission" date="2021-03" db="EMBL/GenBank/DDBJ databases">
        <authorList>
            <person name="Bekaert M."/>
        </authorList>
    </citation>
    <scope>NUCLEOTIDE SEQUENCE</scope>
</reference>
<feature type="compositionally biased region" description="Basic and acidic residues" evidence="1">
    <location>
        <begin position="222"/>
        <end position="233"/>
    </location>
</feature>
<feature type="compositionally biased region" description="Acidic residues" evidence="1">
    <location>
        <begin position="245"/>
        <end position="258"/>
    </location>
</feature>
<proteinExistence type="predicted"/>
<protein>
    <submittedName>
        <fullName evidence="2">Uncharacterized protein</fullName>
    </submittedName>
</protein>
<accession>A0A8S3VK34</accession>
<sequence length="285" mass="32085">MQSIEVAVELGEERIQTSDYDSSQNSTETGISESNALGTINPAFQNDTETLDMSETNAFSTTDEWNYSLINTVSDSKDIRTLMKIMPYMIPMKLAQISYPPKADYTNINNLRSESEQLNENKYLAVNEEIKDELTESSGLPQADYENIENETPIGGNNDQVLDQESGEFIMSPDKVDDPDIDYNTSKVTHSDENSVDVQDEEPDIDYNEKQVRFSTVVLDSEENKFEPLKTDVDDQSDVLSNENETPDDSVDGEETTENETINDLTDINENDKSLLLSEEETTAF</sequence>
<dbReference type="EMBL" id="CAJPWZ010003259">
    <property type="protein sequence ID" value="CAG2255168.1"/>
    <property type="molecule type" value="Genomic_DNA"/>
</dbReference>
<name>A0A8S3VK34_MYTED</name>
<evidence type="ECO:0000313" key="3">
    <source>
        <dbReference type="Proteomes" id="UP000683360"/>
    </source>
</evidence>
<feature type="region of interest" description="Disordered" evidence="1">
    <location>
        <begin position="220"/>
        <end position="285"/>
    </location>
</feature>
<keyword evidence="3" id="KW-1185">Reference proteome</keyword>